<dbReference type="Proteomes" id="UP000198988">
    <property type="component" value="Unassembled WGS sequence"/>
</dbReference>
<organism evidence="1 2">
    <name type="scientific">Bathymodiolus azoricus thioautotrophic gill symbiont</name>
    <dbReference type="NCBI Taxonomy" id="235205"/>
    <lineage>
        <taxon>Bacteria</taxon>
        <taxon>Pseudomonadati</taxon>
        <taxon>Pseudomonadota</taxon>
        <taxon>Gammaproteobacteria</taxon>
        <taxon>sulfur-oxidizing symbionts</taxon>
    </lineage>
</organism>
<dbReference type="EMBL" id="CDSC02000286">
    <property type="protein sequence ID" value="SEH87919.1"/>
    <property type="molecule type" value="Genomic_DNA"/>
</dbReference>
<evidence type="ECO:0000313" key="1">
    <source>
        <dbReference type="EMBL" id="SEH87919.1"/>
    </source>
</evidence>
<reference evidence="2" key="1">
    <citation type="submission" date="2016-06" db="EMBL/GenBank/DDBJ databases">
        <authorList>
            <person name="Petersen J."/>
            <person name="Sayavedra L."/>
        </authorList>
    </citation>
    <scope>NUCLEOTIDE SEQUENCE [LARGE SCALE GENOMIC DNA]</scope>
    <source>
        <strain evidence="2">BazSymA</strain>
    </source>
</reference>
<evidence type="ECO:0000313" key="2">
    <source>
        <dbReference type="Proteomes" id="UP000198988"/>
    </source>
</evidence>
<name>A0A1H6LR32_9GAMM</name>
<gene>
    <name evidence="1" type="ORF">BAZSYMA_ACONTIG02289_1</name>
</gene>
<protein>
    <submittedName>
        <fullName evidence="1">Uncharacterized protein</fullName>
    </submittedName>
</protein>
<dbReference type="AlphaFoldDB" id="A0A1H6LR32"/>
<proteinExistence type="predicted"/>
<accession>A0A1H6LR32</accession>
<sequence>MAVLIETTRAIFNNRMRVKLVLKDIEFIRFTLCFNICKIIADILR</sequence>